<evidence type="ECO:0000256" key="1">
    <source>
        <dbReference type="SAM" id="MobiDB-lite"/>
    </source>
</evidence>
<feature type="compositionally biased region" description="Basic and acidic residues" evidence="1">
    <location>
        <begin position="1"/>
        <end position="32"/>
    </location>
</feature>
<dbReference type="RefSeq" id="WP_190117434.1">
    <property type="nucleotide sequence ID" value="NZ_BMVR01000007.1"/>
</dbReference>
<proteinExistence type="predicted"/>
<name>A0ABS0X7M5_9ACTN</name>
<dbReference type="Proteomes" id="UP000634780">
    <property type="component" value="Unassembled WGS sequence"/>
</dbReference>
<organism evidence="2 3">
    <name type="scientific">Streptomyces flavofungini</name>
    <dbReference type="NCBI Taxonomy" id="68200"/>
    <lineage>
        <taxon>Bacteria</taxon>
        <taxon>Bacillati</taxon>
        <taxon>Actinomycetota</taxon>
        <taxon>Actinomycetes</taxon>
        <taxon>Kitasatosporales</taxon>
        <taxon>Streptomycetaceae</taxon>
        <taxon>Streptomyces</taxon>
    </lineage>
</organism>
<reference evidence="2 3" key="1">
    <citation type="submission" date="2020-12" db="EMBL/GenBank/DDBJ databases">
        <title>Streptomyces typhae sp. nov., a novel endophytic actinomycete isolated from the root of cattail pollen (Typha angustifolia L.).</title>
        <authorList>
            <person name="Peng C."/>
            <person name="Liu C."/>
        </authorList>
    </citation>
    <scope>NUCLEOTIDE SEQUENCE [LARGE SCALE GENOMIC DNA]</scope>
    <source>
        <strain evidence="2 3">JCM 4753</strain>
    </source>
</reference>
<comment type="caution">
    <text evidence="2">The sequence shown here is derived from an EMBL/GenBank/DDBJ whole genome shotgun (WGS) entry which is preliminary data.</text>
</comment>
<protein>
    <submittedName>
        <fullName evidence="2">Uncharacterized protein</fullName>
    </submittedName>
</protein>
<accession>A0ABS0X7M5</accession>
<feature type="region of interest" description="Disordered" evidence="1">
    <location>
        <begin position="729"/>
        <end position="753"/>
    </location>
</feature>
<feature type="compositionally biased region" description="Basic and acidic residues" evidence="1">
    <location>
        <begin position="737"/>
        <end position="746"/>
    </location>
</feature>
<evidence type="ECO:0000313" key="3">
    <source>
        <dbReference type="Proteomes" id="UP000634780"/>
    </source>
</evidence>
<evidence type="ECO:0000313" key="2">
    <source>
        <dbReference type="EMBL" id="MBJ3809204.1"/>
    </source>
</evidence>
<feature type="region of interest" description="Disordered" evidence="1">
    <location>
        <begin position="1"/>
        <end position="35"/>
    </location>
</feature>
<dbReference type="EMBL" id="JAEKOZ010000010">
    <property type="protein sequence ID" value="MBJ3809204.1"/>
    <property type="molecule type" value="Genomic_DNA"/>
</dbReference>
<keyword evidence="3" id="KW-1185">Reference proteome</keyword>
<gene>
    <name evidence="2" type="ORF">JGB26_19120</name>
</gene>
<sequence>MAYDGKAQDRGNETEARRAETDQPHVHNEIRDSSIGTSVQIGTLNGPLHLGRDTDPARLRAATPAVVPVAQALLHPYLLGVHRPIKEAEGGLPAYVIREHDHELATRLTASDHSMAVLVGKSCTGKSRAAYEAVRSCYPTWQLAAPTSAESLVALLGSDAITPHTVLWLDNLNLHLLGETGEQAAERLRHLLSEPGPVAVIGTIWPTFWHSIRSAADGQNRHAQARALLRLAAPAIDVPDTFTPTELTHAESLAVSSAPLAAALSAHSGTRRLTQVLAAGPELVTRYHSADDITRAVMTAALETWRLGWTTHLPHEMLRAAAAGYLPADTALPDDWFDQAIAYATEPVLDATAPLTRMRLTGSPPTDAYAVADYLAQEIVLAKPNCLGPKELWDSTLTHAHSADATSLHQLAASAMQRGLYRYALRLCGEAATRGDALAQVQALTLLGHIGEGQLERTTTRQKWLLRLIRAAPSLLYTAGFAAYASRSNLSAGQMTCLTAAFVVVLGEQQYRRHADSRSRRADERSGERQFLTTAAAKMRDGDVEATLALASHHTDRANYGAATACLRRLEVCDFRDRPDNFLPNSSWYPRSAELLSLAGEYDEAERLLRAALEASFPPLAQDMTEFRINCTIALLSVLAAQGRTREMVEVQEQARRELPREAGRYLTDTAATIAAEEARNTGMDDEAELRRGCAIGARWSMQRLLHRLRRTGPAEEFDRVRRFGLEPGGTTAAPWGREELSHEETSAVFDGL</sequence>